<organism evidence="1 2">
    <name type="scientific">Choristoneura fumiferana</name>
    <name type="common">Spruce budworm moth</name>
    <name type="synonym">Archips fumiferana</name>
    <dbReference type="NCBI Taxonomy" id="7141"/>
    <lineage>
        <taxon>Eukaryota</taxon>
        <taxon>Metazoa</taxon>
        <taxon>Ecdysozoa</taxon>
        <taxon>Arthropoda</taxon>
        <taxon>Hexapoda</taxon>
        <taxon>Insecta</taxon>
        <taxon>Pterygota</taxon>
        <taxon>Neoptera</taxon>
        <taxon>Endopterygota</taxon>
        <taxon>Lepidoptera</taxon>
        <taxon>Glossata</taxon>
        <taxon>Ditrysia</taxon>
        <taxon>Tortricoidea</taxon>
        <taxon>Tortricidae</taxon>
        <taxon>Tortricinae</taxon>
        <taxon>Choristoneura</taxon>
    </lineage>
</organism>
<protein>
    <submittedName>
        <fullName evidence="1">Uncharacterized protein</fullName>
    </submittedName>
</protein>
<dbReference type="Proteomes" id="UP001064048">
    <property type="component" value="Chromosome 29"/>
</dbReference>
<name>A0ACC0KB81_CHOFU</name>
<gene>
    <name evidence="1" type="ORF">MSG28_015716</name>
</gene>
<evidence type="ECO:0000313" key="2">
    <source>
        <dbReference type="Proteomes" id="UP001064048"/>
    </source>
</evidence>
<accession>A0ACC0KB81</accession>
<comment type="caution">
    <text evidence="1">The sequence shown here is derived from an EMBL/GenBank/DDBJ whole genome shotgun (WGS) entry which is preliminary data.</text>
</comment>
<reference evidence="1 2" key="1">
    <citation type="journal article" date="2022" name="Genome Biol. Evol.">
        <title>The Spruce Budworm Genome: Reconstructing the Evolutionary History of Antifreeze Proteins.</title>
        <authorList>
            <person name="Beliveau C."/>
            <person name="Gagne P."/>
            <person name="Picq S."/>
            <person name="Vernygora O."/>
            <person name="Keeling C.I."/>
            <person name="Pinkney K."/>
            <person name="Doucet D."/>
            <person name="Wen F."/>
            <person name="Johnston J.S."/>
            <person name="Maaroufi H."/>
            <person name="Boyle B."/>
            <person name="Laroche J."/>
            <person name="Dewar K."/>
            <person name="Juretic N."/>
            <person name="Blackburn G."/>
            <person name="Nisole A."/>
            <person name="Brunet B."/>
            <person name="Brandao M."/>
            <person name="Lumley L."/>
            <person name="Duan J."/>
            <person name="Quan G."/>
            <person name="Lucarotti C.J."/>
            <person name="Roe A.D."/>
            <person name="Sperling F.A.H."/>
            <person name="Levesque R.C."/>
            <person name="Cusson M."/>
        </authorList>
    </citation>
    <scope>NUCLEOTIDE SEQUENCE [LARGE SCALE GENOMIC DNA]</scope>
    <source>
        <strain evidence="1">Glfc:IPQL:Cfum</strain>
    </source>
</reference>
<keyword evidence="2" id="KW-1185">Reference proteome</keyword>
<proteinExistence type="predicted"/>
<dbReference type="EMBL" id="CM046129">
    <property type="protein sequence ID" value="KAI8433729.1"/>
    <property type="molecule type" value="Genomic_DNA"/>
</dbReference>
<sequence>MGGKTVKSESIPASRSCGEAGVHPLWCACASWHPIPRKDSLYEKIPDMLVKYINMLIEPWSDICQERTLSHVEYVASQLSREKLHEYAEKQKHETGTYSNYYQAKIIVGPGRAVFEGSIRHIMKSDSYVFNEADLTRLDPYAISEESECIRKKIVYLNKFCYCEPSIKISAMKVTVCHIARMAGQNAHRFIPDYCTWIDVPLLGKGLPPCPSVLPIQSSLRPVVEKYAQVVPPPSSGPTPPSPYKIRKFTYIAYDSSKDGCPNFPPYPSNLQQTTRVRGCGADGSGEVKLQCEAWLQHPSQVTIIPKSRGKRAFGSPDGKQSQPPMDTCNTSGVTVTSKVKLNNNMTMLWNVFAKIRGKATTSTYECQKNLPPFGKPLLRRIRQETQRATLSLHNSANLPHGRGKRAFGSPDGKQSQPPMDTCNTSGVTGHCTSPISQQYTLTIKPWIHDVGLKRALHSVGGLALRLTEKAFEL</sequence>
<evidence type="ECO:0000313" key="1">
    <source>
        <dbReference type="EMBL" id="KAI8433729.1"/>
    </source>
</evidence>